<comment type="caution">
    <text evidence="7">The sequence shown here is derived from an EMBL/GenBank/DDBJ whole genome shotgun (WGS) entry which is preliminary data.</text>
</comment>
<dbReference type="EC" id="2.2.1.6" evidence="7"/>
<dbReference type="CDD" id="cd07035">
    <property type="entry name" value="TPP_PYR_POX_like"/>
    <property type="match status" value="1"/>
</dbReference>
<dbReference type="Gene3D" id="3.40.50.970">
    <property type="match status" value="2"/>
</dbReference>
<dbReference type="InterPro" id="IPR012001">
    <property type="entry name" value="Thiamin_PyroP_enz_TPP-bd_dom"/>
</dbReference>
<reference evidence="7 8" key="1">
    <citation type="submission" date="2020-08" db="EMBL/GenBank/DDBJ databases">
        <title>Exploring microbial biodiversity for novel pathways involved in the catabolism of aromatic compounds derived from lignin.</title>
        <authorList>
            <person name="Elkins J."/>
        </authorList>
    </citation>
    <scope>NUCLEOTIDE SEQUENCE [LARGE SCALE GENOMIC DNA]</scope>
    <source>
        <strain evidence="7 8">B1D3A</strain>
    </source>
</reference>
<evidence type="ECO:0000259" key="4">
    <source>
        <dbReference type="Pfam" id="PF00205"/>
    </source>
</evidence>
<sequence>MTTPTAHALRSAGSDEIEASAGEIFLRRLAANGIDYLFANGGTDFAPIIEGYAHAQTADFKVPTPVIVPHETAALGMAHGYYLATGRPQAVMVHTNVGLANCVMGVLNAASDQVPMILASGITPHTEHGPLGHRNSPINWGQNMRDQTAMVREPVKWDATLSRPEQIAPLVDRAVAIATSSPRGPVYLGLPREALCEVTTYRDSKPRNAPARAAPHPEDLAQAARLLDAAERPLIIAFRTGARGGGFDALTAFAERHAIPVVEFWPSQLSIDGASPMHGGFDPGEDLAAADVVLVLDAIVPWLPHRHGFAEQATVIQAGADPHQLEVPLRGFATDLALTGESAHIIAALDNAMQAMTPARDHTARFARLAERHAARRAQLDSAVRAGPPMSAAFVTRTIVELIGAEGCIVSELGAKPEFVTGLRGNQFFQNPISGGLGWGLPAALGVQLADRDRLVIATVGDGSYMFANPVACHQIAEAHGLPLLTIVYNNGIWGAVRGSTLGIYPKGHAARANVMPITSLEPLPDFCKIAQASRAWTARVAEPTALADTLREAARVIREEKRQVLVEVKVGR</sequence>
<gene>
    <name evidence="7" type="ORF">HNP60_000756</name>
</gene>
<keyword evidence="8" id="KW-1185">Reference proteome</keyword>
<evidence type="ECO:0000259" key="5">
    <source>
        <dbReference type="Pfam" id="PF02775"/>
    </source>
</evidence>
<dbReference type="Gene3D" id="3.40.50.1220">
    <property type="entry name" value="TPP-binding domain"/>
    <property type="match status" value="1"/>
</dbReference>
<keyword evidence="2 3" id="KW-0786">Thiamine pyrophosphate</keyword>
<feature type="domain" description="Thiamine pyrophosphate enzyme N-terminal TPP-binding" evidence="6">
    <location>
        <begin position="21"/>
        <end position="149"/>
    </location>
</feature>
<proteinExistence type="inferred from homology"/>
<dbReference type="SUPFAM" id="SSF52518">
    <property type="entry name" value="Thiamin diphosphate-binding fold (THDP-binding)"/>
    <property type="match status" value="2"/>
</dbReference>
<feature type="domain" description="Thiamine pyrophosphate enzyme central" evidence="4">
    <location>
        <begin position="220"/>
        <end position="347"/>
    </location>
</feature>
<accession>A0ABR6NBY2</accession>
<dbReference type="InterPro" id="IPR011766">
    <property type="entry name" value="TPP_enzyme_TPP-bd"/>
</dbReference>
<dbReference type="InterPro" id="IPR029061">
    <property type="entry name" value="THDP-binding"/>
</dbReference>
<comment type="similarity">
    <text evidence="1 3">Belongs to the TPP enzyme family.</text>
</comment>
<dbReference type="InterPro" id="IPR029035">
    <property type="entry name" value="DHS-like_NAD/FAD-binding_dom"/>
</dbReference>
<dbReference type="InterPro" id="IPR012000">
    <property type="entry name" value="Thiamin_PyroP_enz_cen_dom"/>
</dbReference>
<dbReference type="RefSeq" id="WP_184150360.1">
    <property type="nucleotide sequence ID" value="NZ_JACHKA010000001.1"/>
</dbReference>
<dbReference type="PANTHER" id="PTHR18968:SF13">
    <property type="entry name" value="ACETOLACTATE SYNTHASE CATALYTIC SUBUNIT, MITOCHONDRIAL"/>
    <property type="match status" value="1"/>
</dbReference>
<keyword evidence="7" id="KW-0808">Transferase</keyword>
<dbReference type="Proteomes" id="UP001138540">
    <property type="component" value="Unassembled WGS sequence"/>
</dbReference>
<evidence type="ECO:0000256" key="2">
    <source>
        <dbReference type="ARBA" id="ARBA00023052"/>
    </source>
</evidence>
<name>A0ABR6NBY2_9SPHN</name>
<dbReference type="EMBL" id="JACHKA010000001">
    <property type="protein sequence ID" value="MBB5984782.1"/>
    <property type="molecule type" value="Genomic_DNA"/>
</dbReference>
<dbReference type="NCBIfam" id="NF006203">
    <property type="entry name" value="PRK08327.1"/>
    <property type="match status" value="1"/>
</dbReference>
<dbReference type="Pfam" id="PF00205">
    <property type="entry name" value="TPP_enzyme_M"/>
    <property type="match status" value="1"/>
</dbReference>
<dbReference type="PANTHER" id="PTHR18968">
    <property type="entry name" value="THIAMINE PYROPHOSPHATE ENZYMES"/>
    <property type="match status" value="1"/>
</dbReference>
<protein>
    <submittedName>
        <fullName evidence="7">Acetolactate synthase-1/2/3 large subunit</fullName>
        <ecNumber evidence="7">2.2.1.6</ecNumber>
    </submittedName>
</protein>
<dbReference type="SUPFAM" id="SSF52467">
    <property type="entry name" value="DHS-like NAD/FAD-binding domain"/>
    <property type="match status" value="1"/>
</dbReference>
<dbReference type="GO" id="GO:0003984">
    <property type="term" value="F:acetolactate synthase activity"/>
    <property type="evidence" value="ECO:0007669"/>
    <property type="project" value="UniProtKB-EC"/>
</dbReference>
<organism evidence="7 8">
    <name type="scientific">Sphingobium lignivorans</name>
    <dbReference type="NCBI Taxonomy" id="2735886"/>
    <lineage>
        <taxon>Bacteria</taxon>
        <taxon>Pseudomonadati</taxon>
        <taxon>Pseudomonadota</taxon>
        <taxon>Alphaproteobacteria</taxon>
        <taxon>Sphingomonadales</taxon>
        <taxon>Sphingomonadaceae</taxon>
        <taxon>Sphingobium</taxon>
    </lineage>
</organism>
<evidence type="ECO:0000313" key="7">
    <source>
        <dbReference type="EMBL" id="MBB5984782.1"/>
    </source>
</evidence>
<evidence type="ECO:0000313" key="8">
    <source>
        <dbReference type="Proteomes" id="UP001138540"/>
    </source>
</evidence>
<dbReference type="Pfam" id="PF02776">
    <property type="entry name" value="TPP_enzyme_N"/>
    <property type="match status" value="1"/>
</dbReference>
<evidence type="ECO:0000256" key="3">
    <source>
        <dbReference type="RuleBase" id="RU362132"/>
    </source>
</evidence>
<dbReference type="InterPro" id="IPR045229">
    <property type="entry name" value="TPP_enz"/>
</dbReference>
<dbReference type="CDD" id="cd02002">
    <property type="entry name" value="TPP_BFDC"/>
    <property type="match status" value="1"/>
</dbReference>
<feature type="domain" description="Thiamine pyrophosphate enzyme TPP-binding" evidence="5">
    <location>
        <begin position="424"/>
        <end position="569"/>
    </location>
</feature>
<evidence type="ECO:0000256" key="1">
    <source>
        <dbReference type="ARBA" id="ARBA00007812"/>
    </source>
</evidence>
<dbReference type="Pfam" id="PF02775">
    <property type="entry name" value="TPP_enzyme_C"/>
    <property type="match status" value="1"/>
</dbReference>
<evidence type="ECO:0000259" key="6">
    <source>
        <dbReference type="Pfam" id="PF02776"/>
    </source>
</evidence>